<feature type="transmembrane region" description="Helical" evidence="1">
    <location>
        <begin position="20"/>
        <end position="37"/>
    </location>
</feature>
<keyword evidence="1" id="KW-1133">Transmembrane helix</keyword>
<protein>
    <submittedName>
        <fullName evidence="2">Uncharacterized protein</fullName>
    </submittedName>
</protein>
<accession>A0A330G5Q9</accession>
<reference evidence="2 3" key="1">
    <citation type="submission" date="2018-06" db="EMBL/GenBank/DDBJ databases">
        <title>ACT-28, a chromosomally-encoded AmpC with carbapenemase activity from Enterobacter kobei.</title>
        <authorList>
            <person name="Jousset A.B."/>
            <person name="Oueslati S."/>
            <person name="Bernabeu S."/>
            <person name="Takissian J."/>
            <person name="Creton E."/>
            <person name="Vogel A."/>
            <person name="Cotellon G."/>
            <person name="Bonnin R.A."/>
            <person name="Dortet L."/>
            <person name="Naas T."/>
        </authorList>
    </citation>
    <scope>NUCLEOTIDE SEQUENCE [LARGE SCALE GENOMIC DNA]</scope>
    <source>
        <strain evidence="2 3">99B3</strain>
    </source>
</reference>
<dbReference type="AlphaFoldDB" id="A0A330G5Q9"/>
<dbReference type="Proteomes" id="UP000251576">
    <property type="component" value="Unassembled WGS sequence"/>
</dbReference>
<evidence type="ECO:0000256" key="1">
    <source>
        <dbReference type="SAM" id="Phobius"/>
    </source>
</evidence>
<sequence length="68" mass="8071">MNKILKEIFRLIFDDLILQLKTYLTILVIILLSYIPVKYIDNSAITISVVGIIIVIVLYFSFFYERRK</sequence>
<dbReference type="EMBL" id="QMDH01000045">
    <property type="protein sequence ID" value="RAZ63743.1"/>
    <property type="molecule type" value="Genomic_DNA"/>
</dbReference>
<keyword evidence="1" id="KW-0472">Membrane</keyword>
<name>A0A330G5Q9_ENTCL</name>
<proteinExistence type="predicted"/>
<evidence type="ECO:0000313" key="2">
    <source>
        <dbReference type="EMBL" id="RAZ63743.1"/>
    </source>
</evidence>
<comment type="caution">
    <text evidence="2">The sequence shown here is derived from an EMBL/GenBank/DDBJ whole genome shotgun (WGS) entry which is preliminary data.</text>
</comment>
<feature type="transmembrane region" description="Helical" evidence="1">
    <location>
        <begin position="43"/>
        <end position="64"/>
    </location>
</feature>
<organism evidence="2 3">
    <name type="scientific">Enterobacter cloacae</name>
    <dbReference type="NCBI Taxonomy" id="550"/>
    <lineage>
        <taxon>Bacteria</taxon>
        <taxon>Pseudomonadati</taxon>
        <taxon>Pseudomonadota</taxon>
        <taxon>Gammaproteobacteria</taxon>
        <taxon>Enterobacterales</taxon>
        <taxon>Enterobacteriaceae</taxon>
        <taxon>Enterobacter</taxon>
        <taxon>Enterobacter cloacae complex</taxon>
    </lineage>
</organism>
<gene>
    <name evidence="2" type="ORF">DP202_19235</name>
</gene>
<keyword evidence="1" id="KW-0812">Transmembrane</keyword>
<evidence type="ECO:0000313" key="3">
    <source>
        <dbReference type="Proteomes" id="UP000251576"/>
    </source>
</evidence>